<comment type="caution">
    <text evidence="3">The sequence shown here is derived from an EMBL/GenBank/DDBJ whole genome shotgun (WGS) entry which is preliminary data.</text>
</comment>
<sequence>MVLNSLSPSILIIAASASATSIAAASIASPPPSPHPPHSPSRPPHPPPPQGPHPCVVLLRYRASIPAFSSSSLPPLPPQSSLPPSLLLLLRRALCIRLRHADILLQPPHLIGDCALLFHHRRHCLSHRHPAAIHVLLCHALLFLRCRRLRDMPLLPLHRVLFMETVADLGLVVVWFSCGRNLGDIRGVRKKQQWNGGREEISYGIRRERRNE</sequence>
<reference evidence="3 4" key="1">
    <citation type="submission" date="2020-05" db="EMBL/GenBank/DDBJ databases">
        <title>Vigna angularis (adzuki bean) Var. LongXiaoDou No. 4 denovo assembly.</title>
        <authorList>
            <person name="Xiang H."/>
        </authorList>
    </citation>
    <scope>NUCLEOTIDE SEQUENCE [LARGE SCALE GENOMIC DNA]</scope>
    <source>
        <tissue evidence="3">Leaf</tissue>
    </source>
</reference>
<proteinExistence type="predicted"/>
<feature type="signal peptide" evidence="2">
    <location>
        <begin position="1"/>
        <end position="19"/>
    </location>
</feature>
<dbReference type="EMBL" id="JABFOF010000005">
    <property type="protein sequence ID" value="KAG2397139.1"/>
    <property type="molecule type" value="Genomic_DNA"/>
</dbReference>
<feature type="compositionally biased region" description="Pro residues" evidence="1">
    <location>
        <begin position="29"/>
        <end position="50"/>
    </location>
</feature>
<evidence type="ECO:0000313" key="4">
    <source>
        <dbReference type="Proteomes" id="UP000743370"/>
    </source>
</evidence>
<evidence type="ECO:0000256" key="1">
    <source>
        <dbReference type="SAM" id="MobiDB-lite"/>
    </source>
</evidence>
<accession>A0A8T0KCY2</accession>
<feature type="chain" id="PRO_5035916816" evidence="2">
    <location>
        <begin position="20"/>
        <end position="212"/>
    </location>
</feature>
<gene>
    <name evidence="3" type="ORF">HKW66_Vig0146250</name>
</gene>
<name>A0A8T0KCY2_PHAAN</name>
<dbReference type="AlphaFoldDB" id="A0A8T0KCY2"/>
<protein>
    <submittedName>
        <fullName evidence="3">Uncharacterized protein</fullName>
    </submittedName>
</protein>
<organism evidence="3 4">
    <name type="scientific">Phaseolus angularis</name>
    <name type="common">Azuki bean</name>
    <name type="synonym">Vigna angularis</name>
    <dbReference type="NCBI Taxonomy" id="3914"/>
    <lineage>
        <taxon>Eukaryota</taxon>
        <taxon>Viridiplantae</taxon>
        <taxon>Streptophyta</taxon>
        <taxon>Embryophyta</taxon>
        <taxon>Tracheophyta</taxon>
        <taxon>Spermatophyta</taxon>
        <taxon>Magnoliopsida</taxon>
        <taxon>eudicotyledons</taxon>
        <taxon>Gunneridae</taxon>
        <taxon>Pentapetalae</taxon>
        <taxon>rosids</taxon>
        <taxon>fabids</taxon>
        <taxon>Fabales</taxon>
        <taxon>Fabaceae</taxon>
        <taxon>Papilionoideae</taxon>
        <taxon>50 kb inversion clade</taxon>
        <taxon>NPAAA clade</taxon>
        <taxon>indigoferoid/millettioid clade</taxon>
        <taxon>Phaseoleae</taxon>
        <taxon>Vigna</taxon>
    </lineage>
</organism>
<keyword evidence="2" id="KW-0732">Signal</keyword>
<dbReference type="Proteomes" id="UP000743370">
    <property type="component" value="Unassembled WGS sequence"/>
</dbReference>
<feature type="region of interest" description="Disordered" evidence="1">
    <location>
        <begin position="26"/>
        <end position="50"/>
    </location>
</feature>
<evidence type="ECO:0000313" key="3">
    <source>
        <dbReference type="EMBL" id="KAG2397139.1"/>
    </source>
</evidence>
<evidence type="ECO:0000256" key="2">
    <source>
        <dbReference type="SAM" id="SignalP"/>
    </source>
</evidence>